<dbReference type="InterPro" id="IPR029062">
    <property type="entry name" value="Class_I_gatase-like"/>
</dbReference>
<dbReference type="InterPro" id="IPR002818">
    <property type="entry name" value="DJ-1/PfpI"/>
</dbReference>
<feature type="domain" description="DJ-1/PfpI" evidence="1">
    <location>
        <begin position="9"/>
        <end position="170"/>
    </location>
</feature>
<dbReference type="Proteomes" id="UP000008974">
    <property type="component" value="Unassembled WGS sequence"/>
</dbReference>
<dbReference type="STRING" id="658858.E1EWQ3"/>
<dbReference type="GO" id="GO:1903189">
    <property type="term" value="P:glyoxal metabolic process"/>
    <property type="evidence" value="ECO:0007669"/>
    <property type="project" value="TreeGrafter"/>
</dbReference>
<dbReference type="Pfam" id="PF01965">
    <property type="entry name" value="DJ-1_PfpI"/>
    <property type="match status" value="1"/>
</dbReference>
<dbReference type="CDD" id="cd03135">
    <property type="entry name" value="GATase1_DJ-1"/>
    <property type="match status" value="1"/>
</dbReference>
<name>E1EWQ3_GIAIA</name>
<organism evidence="2 3">
    <name type="scientific">Giardia intestinalis (strain P15)</name>
    <name type="common">Giardia lamblia</name>
    <dbReference type="NCBI Taxonomy" id="658858"/>
    <lineage>
        <taxon>Eukaryota</taxon>
        <taxon>Metamonada</taxon>
        <taxon>Diplomonadida</taxon>
        <taxon>Hexamitidae</taxon>
        <taxon>Giardiinae</taxon>
        <taxon>Giardia</taxon>
    </lineage>
</organism>
<gene>
    <name evidence="2" type="ORF">GLP15_3249</name>
</gene>
<dbReference type="Gene3D" id="3.40.50.880">
    <property type="match status" value="1"/>
</dbReference>
<comment type="caution">
    <text evidence="2">The sequence shown here is derived from an EMBL/GenBank/DDBJ whole genome shotgun (WGS) entry which is preliminary data.</text>
</comment>
<dbReference type="InterPro" id="IPR006287">
    <property type="entry name" value="DJ-1"/>
</dbReference>
<protein>
    <submittedName>
        <fullName evidence="2">4-methyl-5-thiazole monophosphate biosynthesis enzyme</fullName>
    </submittedName>
</protein>
<dbReference type="PANTHER" id="PTHR48094">
    <property type="entry name" value="PROTEIN/NUCLEIC ACID DEGLYCASE DJ-1-RELATED"/>
    <property type="match status" value="1"/>
</dbReference>
<dbReference type="VEuPathDB" id="GiardiaDB:GLP15_3249"/>
<evidence type="ECO:0000313" key="3">
    <source>
        <dbReference type="Proteomes" id="UP000008974"/>
    </source>
</evidence>
<evidence type="ECO:0000259" key="1">
    <source>
        <dbReference type="Pfam" id="PF01965"/>
    </source>
</evidence>
<dbReference type="OMA" id="KATCYPG"/>
<evidence type="ECO:0000313" key="2">
    <source>
        <dbReference type="EMBL" id="EFO65343.1"/>
    </source>
</evidence>
<proteinExistence type="predicted"/>
<dbReference type="PANTHER" id="PTHR48094:SF12">
    <property type="entry name" value="PARKINSON DISEASE PROTEIN 7 HOMOLOG"/>
    <property type="match status" value="1"/>
</dbReference>
<sequence length="192" mass="20529">MCSFKYMPSALVCVVEGFEPIECITMVDVLRRGGVSVTLAGTEKVQKGAHGITVHTDALVSEVGSTLYDAIMLPGGPGWKEMQTNGAIRALTENHSKHGKWVMAICAAPSASLASWGLLKDKRATCYPAMKDVLVANGAQFIDEPVVVDGKFLTSQGPATALPFAVKALELLVTSEKYNEVTKGMLLHLVHK</sequence>
<dbReference type="NCBIfam" id="TIGR01383">
    <property type="entry name" value="not_thiJ"/>
    <property type="match status" value="1"/>
</dbReference>
<dbReference type="InterPro" id="IPR050325">
    <property type="entry name" value="Prot/Nucl_acid_deglycase"/>
</dbReference>
<dbReference type="AlphaFoldDB" id="E1EWQ3"/>
<reference evidence="2 3" key="1">
    <citation type="journal article" date="2010" name="BMC Genomics">
        <title>Genome analysis and comparative genomics of a Giardia intestinalis assemblage E isolate.</title>
        <authorList>
            <person name="Jerlstrom-Hultqvist J."/>
            <person name="Franzen O."/>
            <person name="Ankarklev J."/>
            <person name="Xu F."/>
            <person name="Nohynkova E."/>
            <person name="Andersson J.O."/>
            <person name="Svard S.G."/>
            <person name="Andersson B."/>
        </authorList>
    </citation>
    <scope>NUCLEOTIDE SEQUENCE [LARGE SCALE GENOMIC DNA]</scope>
    <source>
        <strain evidence="2 3">P15</strain>
    </source>
</reference>
<accession>E1EWQ3</accession>
<dbReference type="GO" id="GO:0005737">
    <property type="term" value="C:cytoplasm"/>
    <property type="evidence" value="ECO:0007669"/>
    <property type="project" value="TreeGrafter"/>
</dbReference>
<dbReference type="OrthoDB" id="543156at2759"/>
<dbReference type="SUPFAM" id="SSF52317">
    <property type="entry name" value="Class I glutamine amidotransferase-like"/>
    <property type="match status" value="1"/>
</dbReference>
<dbReference type="EMBL" id="ACVC01000033">
    <property type="protein sequence ID" value="EFO65343.1"/>
    <property type="molecule type" value="Genomic_DNA"/>
</dbReference>